<comment type="subcellular location">
    <molecule>Surface protein gp120</molecule>
    <subcellularLocation>
        <location evidence="32">Virion membrane</location>
        <topology evidence="32">Peripheral membrane protein</topology>
    </subcellularLocation>
    <subcellularLocation>
        <location evidence="32">Host cell membrane</location>
        <topology evidence="32">Peripheral membrane protein</topology>
    </subcellularLocation>
    <subcellularLocation>
        <location evidence="32">Host endosome membrane</location>
        <topology evidence="32">Single-pass type I membrane protein</topology>
    </subcellularLocation>
    <text evidence="32">The surface protein is not anchored to the viral envelope, but associates with the extravirion surface through its binding to TM. It is probably concentrated at the site of budding and incorporated into the virions possibly by contacts between the cytoplasmic tail of Env and the N-terminus of Gag.</text>
</comment>
<evidence type="ECO:0000256" key="2">
    <source>
        <dbReference type="ARBA" id="ARBA00004433"/>
    </source>
</evidence>
<keyword evidence="23 32" id="KW-1039">Host endosome</keyword>
<feature type="domain" description="Human immunodeficiency virus 1 envelope glycoprotein Gp120" evidence="35">
    <location>
        <begin position="147"/>
        <end position="499"/>
    </location>
</feature>
<keyword evidence="14 32" id="KW-0812">Transmembrane</keyword>
<dbReference type="GO" id="GO:0020002">
    <property type="term" value="C:host cell plasma membrane"/>
    <property type="evidence" value="ECO:0007669"/>
    <property type="project" value="UniProtKB-SubCell"/>
</dbReference>
<protein>
    <recommendedName>
        <fullName evidence="32">Envelope glycoprotein gp160</fullName>
    </recommendedName>
    <alternativeName>
        <fullName evidence="32">Env polyprotein</fullName>
    </alternativeName>
    <component>
        <recommendedName>
            <fullName evidence="32">Surface protein gp120</fullName>
            <shortName evidence="32">SU</shortName>
        </recommendedName>
        <alternativeName>
            <fullName evidence="32">Glycoprotein 120</fullName>
            <shortName evidence="32">gp120</shortName>
        </alternativeName>
    </component>
    <component>
        <recommendedName>
            <fullName evidence="32">Transmembrane protein gp41</fullName>
            <shortName evidence="32">TM</shortName>
        </recommendedName>
        <alternativeName>
            <fullName evidence="32">Glycoprotein 41</fullName>
            <shortName evidence="32">gp41</shortName>
        </alternativeName>
    </component>
</protein>
<keyword evidence="21 32" id="KW-1164">Virus endocytosis by host</keyword>
<feature type="transmembrane region" description="Helical" evidence="33">
    <location>
        <begin position="13"/>
        <end position="41"/>
    </location>
</feature>
<evidence type="ECO:0000256" key="10">
    <source>
        <dbReference type="ARBA" id="ARBA00022570"/>
    </source>
</evidence>
<comment type="subcellular location">
    <subcellularLocation>
        <location evidence="3">Host cell membrane</location>
        <topology evidence="3">Peripheral membrane protein</topology>
    </subcellularLocation>
    <subcellularLocation>
        <location evidence="1">Host cell membrane</location>
        <topology evidence="1">Single-pass type I membrane protein</topology>
    </subcellularLocation>
    <subcellularLocation>
        <location evidence="2">Host endosome membrane</location>
        <topology evidence="2">Peripheral membrane protein</topology>
    </subcellularLocation>
    <subcellularLocation>
        <location evidence="5">Host endosome membrane</location>
        <topology evidence="5">Single-pass type I membrane protein</topology>
    </subcellularLocation>
    <subcellularLocation>
        <location evidence="6">Virion membrane</location>
        <topology evidence="6">Peripheral membrane protein</topology>
    </subcellularLocation>
    <subcellularLocation>
        <location evidence="4">Virion membrane</location>
        <topology evidence="4">Single-pass type I membrane protein</topology>
    </subcellularLocation>
</comment>
<dbReference type="FunFam" id="1.10.287.210:FF:000001">
    <property type="entry name" value="Envelope glycoprotein gp160"/>
    <property type="match status" value="1"/>
</dbReference>
<evidence type="ECO:0000256" key="33">
    <source>
        <dbReference type="RuleBase" id="RU363095"/>
    </source>
</evidence>
<comment type="similarity">
    <text evidence="32">Belongs to the HIV-1 env protein family.</text>
</comment>
<evidence type="ECO:0000256" key="34">
    <source>
        <dbReference type="SAM" id="MobiDB-lite"/>
    </source>
</evidence>
<dbReference type="EMBL" id="KX181930">
    <property type="protein sequence ID" value="AQL57339.1"/>
    <property type="molecule type" value="Genomic_DNA"/>
</dbReference>
<feature type="transmembrane region" description="Helical" evidence="33">
    <location>
        <begin position="666"/>
        <end position="690"/>
    </location>
</feature>
<organismHost>
    <name type="scientific">Homo sapiens</name>
    <name type="common">Human</name>
    <dbReference type="NCBI Taxonomy" id="9606"/>
</organismHost>
<keyword evidence="17 32" id="KW-1161">Viral attachment to host cell</keyword>
<keyword evidence="13 32" id="KW-0165">Cleavage on pair of basic residues</keyword>
<evidence type="ECO:0000256" key="29">
    <source>
        <dbReference type="ARBA" id="ARBA00023280"/>
    </source>
</evidence>
<keyword evidence="8 32" id="KW-1170">Fusion of virus membrane with host endosomal membrane</keyword>
<keyword evidence="15 32" id="KW-0053">Apoptosis</keyword>
<evidence type="ECO:0000256" key="7">
    <source>
        <dbReference type="ARBA" id="ARBA00022506"/>
    </source>
</evidence>
<comment type="domain">
    <text evidence="32">The YXXL motif is involved in determining the exact site of viral release at the surface of infected mononuclear cells and promotes endocytosis. YXXL and di-leucine endocytosis motifs interact directly or indirectly with the clathrin adapter complexes, opperate independently, and their activities are not additive.</text>
</comment>
<dbReference type="GO" id="GO:0075512">
    <property type="term" value="P:clathrin-dependent endocytosis of virus by host cell"/>
    <property type="evidence" value="ECO:0007669"/>
    <property type="project" value="UniProtKB-UniRule"/>
</dbReference>
<dbReference type="InterPro" id="IPR037527">
    <property type="entry name" value="Gp160"/>
</dbReference>
<evidence type="ECO:0000256" key="8">
    <source>
        <dbReference type="ARBA" id="ARBA00022510"/>
    </source>
</evidence>
<comment type="domain">
    <text evidence="32 33">The 17 amino acids long immunosuppressive region is present in many retroviral envelope proteins. Synthetic peptides derived from this relatively conserved sequence inhibit immune function in vitro and in vivo.</text>
</comment>
<evidence type="ECO:0000256" key="3">
    <source>
        <dbReference type="ARBA" id="ARBA00004505"/>
    </source>
</evidence>
<keyword evidence="19 32" id="KW-1043">Host membrane</keyword>
<comment type="PTM">
    <text evidence="32">Specific enzymatic cleavages in vivo yield mature proteins. Envelope glycoproteins are synthesized as a inactive precursor that is heavily N-glycosylated and processed likely by host cell furin in the Golgi to yield the mature SU and TM proteins. The cleavage site between SU and TM requires the minimal sequence [KR]-X-[KR]-R. About 2 of the 9 disulfide bonds of gp41 are reduced by P4HB/PDI, following binding to CD4 receptor.</text>
</comment>
<feature type="disulfide bond" evidence="32">
    <location>
        <begin position="216"/>
        <end position="245"/>
    </location>
</feature>
<feature type="region of interest" description="Immunosuppression" evidence="32">
    <location>
        <begin position="562"/>
        <end position="580"/>
    </location>
</feature>
<proteinExistence type="inferred from homology"/>
<comment type="miscellaneous">
    <text evidence="32">HIV-1 lineages are divided in three main groups, M (for Major), O (for Outlier), and N (for New, or Non-M, Non-O). The vast majority of strains found worldwide belong to the group M. Group O seems to be endemic to and largely confined to Cameroon and neighboring countries in West Central Africa, where these viruses represent a small minority of HIV-1 strains. The group N is represented by a limited number of isolates from Cameroonian persons. The group M is further subdivided in 9 clades or subtypes (A to D, F to H, J and K).</text>
</comment>
<keyword evidence="9 32" id="KW-1032">Host cell membrane</keyword>
<dbReference type="Pfam" id="PF00516">
    <property type="entry name" value="GP120"/>
    <property type="match status" value="2"/>
</dbReference>
<sequence>MRVKGIQRNWKQWWIWGILGFWLLMICNVMGNLWVTVYYGVPVWRDAKTTLFCASDAKAYDTEVHNVWATHACVPTDPSPREMVLENVTENFNMWENDMVDQMHQDIISLWDQSLKPCVKLTPLCVTLTCMNVNSSRGNDTHNGTANMVEEMKNCSFNMTTELRDRKERVHALFYRLDIVPLKENDGTYRLINCNTSAITQACPKVSFDPIPIHYCTPAGFALLKCNNKTFNGTGPCNNVSTVQCTHGIKPVVSTQLLLNGSLAEEEIIIRSKNITDNAKTIIVQLNKSVEINCTRFNNNTRKSVRIGPGQTFYATGEIIGNIRQASCTLNETEWNKTLKEVRDKLRRHFPNRTISFANHSGGDLEITTHSFNCRGEFFYCNTSSLFNRNITEKITDNNSSITITCRIKQIVNMWQGVGRAIYAPPIEGVITCRSNITGLLLTRDGGNTNNTTETFRPGGGDMRDNWRSELYKYKVVEIKPLGIAPTKAKRRVVEREKRAVGIGAVFLGFLGAAGSTMGAASITLTVQARQLLSGIVQQQSNLLRAIEAQQHMLQLTVWGIKQLQTRVLAIERYLKDQQLLGIWGCSGKLICTTAVPWNSSWSNKSQEDIWDNMTWMQWDREISNYTNTIYKLLEDSQNQQEKNEQDLLALDQWKNLWTWFDITHWLWYIKIFIMIVGGLIGLRIVFAVLSMVNRVRQGYSPLSFQTPTPIPRGPDRLGGIEEEGGEQDRDRSIRLVSGFLALAWDDLRSLCLFSYHRLRDLILIAARAVELLGRSSLRGLQRGWEILKYLGSLVQYWGLELKKSAISLLDTTAIVVAEGTDRIIEVLQGIGRAIYNIPRRIRQGFEAALQ</sequence>
<comment type="domain">
    <text evidence="32">Some of the most genetically diverse regions of the viral genome are present in Env. They are called variable regions 1 through 5 (V1 through V5). Coreceptor usage of gp120 is determined mainly by the primary structure of the third variable region (V3) in the outer domain of gp120. The sequence of V3 determines which coreceptor, CCR5 and/or CXCR4 (corresponding to R5/macrophage, X4/T cell and R5X4/T cell and macrophage tropism), is used to trigger the fusion potential of the Env complex, and hence which cells the virus can infect. Binding to CCR5 involves a region adjacent in addition to V3.</text>
</comment>
<feature type="disulfide bond" evidence="32">
    <location>
        <begin position="226"/>
        <end position="237"/>
    </location>
</feature>
<evidence type="ECO:0000256" key="11">
    <source>
        <dbReference type="ARBA" id="ARBA00022581"/>
    </source>
</evidence>
<comment type="function">
    <text evidence="32">Envelope glycoprotein gp160: Oligomerizes in the host endoplasmic reticulum into predominantly trimers. In a second time, gp160 transits in the host Golgi, where glycosylation is completed. The precursor is then proteolytically cleaved in the trans-Golgi and thereby activated by cellular furin or furin-like proteases to produce gp120 and gp41.</text>
</comment>
<dbReference type="FunFam" id="2.170.40.20:FF:000003">
    <property type="entry name" value="Envelope glycoprotein gp160"/>
    <property type="match status" value="1"/>
</dbReference>
<dbReference type="GO" id="GO:0039654">
    <property type="term" value="P:fusion of virus membrane with host endosome membrane"/>
    <property type="evidence" value="ECO:0007669"/>
    <property type="project" value="UniProtKB-UniRule"/>
</dbReference>
<gene>
    <name evidence="32 37" type="primary">env</name>
</gene>
<dbReference type="GO" id="GO:0052031">
    <property type="term" value="P:symbiont-mediated perturbation of host defense response"/>
    <property type="evidence" value="ECO:0007669"/>
    <property type="project" value="UniProtKB-UniRule"/>
</dbReference>
<evidence type="ECO:0000256" key="23">
    <source>
        <dbReference type="ARBA" id="ARBA00023046"/>
    </source>
</evidence>
<dbReference type="GO" id="GO:0019064">
    <property type="term" value="P:fusion of virus membrane with host plasma membrane"/>
    <property type="evidence" value="ECO:0007669"/>
    <property type="project" value="UniProtKB-UniRule"/>
</dbReference>
<keyword evidence="31 32" id="KW-1160">Virus entry into host cell</keyword>
<comment type="function">
    <text evidence="32">Transmembrane protein gp41: Acts as a class I viral fusion protein. Under the current model, the protein has at least 3 conformational states: pre-fusion native state, pre-hairpin intermediate state, and post-fusion hairpin state. During fusion of viral and target intracellular membranes, the coiled coil regions (heptad repeats) assume a trimer-of-hairpins structure, positioning the fusion peptide in close proximity to the C-terminal region of the ectodomain. The formation of this structure appears to drive apposition and subsequent fusion of viral and target cell membranes. Complete fusion occurs in host cell endosomes and is dynamin-dependent, however some lipid transfer might occur at the plasma membrane. The virus undergoes clathrin-dependent internalization long before endosomal fusion, thus minimizing the surface exposure of conserved viral epitopes during fusion and reducing the efficacy of inhibitors targeting these epitopes. Membranes fusion leads to delivery of the nucleocapsid into the cytoplasm.</text>
</comment>
<feature type="domain" description="Human immunodeficiency virus 1 envelope glycoprotein Gp120" evidence="35">
    <location>
        <begin position="33"/>
        <end position="136"/>
    </location>
</feature>
<comment type="function">
    <text evidence="32">Surface protein gp120: Attaches the virus to the host lymphoid cell by binding to the primary receptor CD4. This interaction induces a structural rearrangement creating a high affinity binding site for a chemokine coreceptor like CXCR4 and/or CCR5. Acts as a ligand for CD209/DC-SIGN and CLEC4M/DC-SIGNR, which are respectively found on dendritic cells (DCs), and on endothelial cells of liver sinusoids and lymph node sinuses. These interactions allow capture of viral particles at mucosal surfaces by these cells and subsequent transmission to permissive cells. HIV subverts the migration properties of dendritic cells to gain access to CD4+ T-cells in lymph nodes. Virus transmission to permissive T-cells occurs either in trans (without DCs infection, through viral capture and transmission), or in cis (following DCs productive infection, through the usual CD4-gp120 interaction), thereby inducing a robust infection. In trans infection, bound virions remain infectious over days and it is proposed that they are not degraded, but protected in non-lysosomal acidic organelles within the DCs close to the cell membrane thus contributing to the viral infectious potential during DCs' migration from the periphery to the lymphoid tissues. On arrival at lymphoid tissues, intact virions recycle back to DCs' cell surface allowing virus transmission to CD4+ T-cells.</text>
</comment>
<evidence type="ECO:0000256" key="22">
    <source>
        <dbReference type="ARBA" id="ARBA00022989"/>
    </source>
</evidence>
<evidence type="ECO:0000256" key="26">
    <source>
        <dbReference type="ARBA" id="ARBA00023139"/>
    </source>
</evidence>
<dbReference type="GO" id="GO:0019031">
    <property type="term" value="C:viral envelope"/>
    <property type="evidence" value="ECO:0007669"/>
    <property type="project" value="UniProtKB-KW"/>
</dbReference>
<evidence type="ECO:0000256" key="5">
    <source>
        <dbReference type="ARBA" id="ARBA00004578"/>
    </source>
</evidence>
<comment type="miscellaneous">
    <text evidence="32">Inhibitors targeting HIV-1 viral envelope proteins are used as antiretroviral drugs. Attachment of virions to the cell surface via non-specific interactions and CD4 binding can be blocked by inhibitors that include cyanovirin-N, cyclotriazadisulfonamide analogs, PRO 2000, TNX 355 and PRO 542. In addition, BMS 806 can block CD4-induced conformational changes. Env interactions with the coreceptor molecules can be targeted by CCR5 antagonists including SCH-D, maraviroc (UK 427857) and aplaviroc (GW 873140), and the CXCR4 antagonist AMD 070. Fusion of viral and cellular membranes can be inhibited by peptides such as enfuvirtide and tifuvirtide (T 1249). Resistance to inhibitors associated with mutations in Env are observed. Most of the time, single mutations confer only a modest reduction in drug susceptibility. Combination of several mutations is usually required to develop a high-level drug resistance.</text>
</comment>
<comment type="PTM">
    <text evidence="32">Highly glycosylated by host. The high number of glycan on the protein is reffered to as 'glycan shield' because it contributes to hide protein sequence from adaptive immune system.</text>
</comment>
<organism evidence="37">
    <name type="scientific">Human immunodeficiency virus type 1</name>
    <name type="common">HIV-1</name>
    <dbReference type="NCBI Taxonomy" id="11676"/>
    <lineage>
        <taxon>Viruses</taxon>
        <taxon>Riboviria</taxon>
        <taxon>Pararnavirae</taxon>
        <taxon>Artverviricota</taxon>
        <taxon>Revtraviricetes</taxon>
        <taxon>Ortervirales</taxon>
        <taxon>Retroviridae</taxon>
        <taxon>Orthoretrovirinae</taxon>
        <taxon>Lentivirus</taxon>
        <taxon>Lentivirus humimdef1</taxon>
    </lineage>
</organism>
<feature type="chain" id="PRO_5023536675" description="Envelope glycoprotein gp160" evidence="32">
    <location>
        <begin position="32"/>
        <end position="851"/>
    </location>
</feature>
<keyword evidence="18 32" id="KW-0946">Virion</keyword>
<keyword evidence="10 32" id="KW-1165">Clathrin-mediated endocytosis of virus by host</keyword>
<dbReference type="Pfam" id="PF00517">
    <property type="entry name" value="GP41"/>
    <property type="match status" value="1"/>
</dbReference>
<evidence type="ECO:0000256" key="18">
    <source>
        <dbReference type="ARBA" id="ARBA00022844"/>
    </source>
</evidence>
<feature type="transmembrane region" description="Helical" evidence="33">
    <location>
        <begin position="500"/>
        <end position="523"/>
    </location>
</feature>
<dbReference type="GO" id="GO:0055036">
    <property type="term" value="C:virion membrane"/>
    <property type="evidence" value="ECO:0007669"/>
    <property type="project" value="UniProtKB-SubCell"/>
</dbReference>
<dbReference type="GO" id="GO:0019062">
    <property type="term" value="P:virion attachment to host cell"/>
    <property type="evidence" value="ECO:0007669"/>
    <property type="project" value="UniProtKB-UniRule"/>
</dbReference>
<comment type="PTM">
    <text evidence="32">Palmitoylation of the transmembrane protein and of Env polyprotein (prior to its proteolytic cleavage) is essential for their association with host cell membrane lipid rafts. Palmitoylation is therefore required for envelope trafficking to classical lipid rafts, but not for viral replication.</text>
</comment>
<dbReference type="HAMAP" id="MF_04083">
    <property type="entry name" value="HIV_ENV"/>
    <property type="match status" value="1"/>
</dbReference>
<evidence type="ECO:0000256" key="25">
    <source>
        <dbReference type="ARBA" id="ARBA00023136"/>
    </source>
</evidence>
<keyword evidence="20 32" id="KW-0261">Viral envelope protein</keyword>
<keyword evidence="30 32" id="KW-0449">Lipoprotein</keyword>
<keyword evidence="26 32" id="KW-0564">Palmitate</keyword>
<feature type="region of interest" description="MPER; binding to GalCer" evidence="32">
    <location>
        <begin position="650"/>
        <end position="671"/>
    </location>
</feature>
<evidence type="ECO:0000256" key="27">
    <source>
        <dbReference type="ARBA" id="ARBA00023157"/>
    </source>
</evidence>
<evidence type="ECO:0000259" key="35">
    <source>
        <dbReference type="Pfam" id="PF00516"/>
    </source>
</evidence>
<evidence type="ECO:0000256" key="9">
    <source>
        <dbReference type="ARBA" id="ARBA00022511"/>
    </source>
</evidence>
<comment type="domain">
    <text evidence="32">The CD4-binding region is targeted by the antibody b12.</text>
</comment>
<feature type="topological domain" description="Cytoplasmic" evidence="32">
    <location>
        <begin position="694"/>
        <end position="851"/>
    </location>
</feature>
<dbReference type="InterPro" id="IPR000777">
    <property type="entry name" value="HIV1_Gp120"/>
</dbReference>
<keyword evidence="22 32" id="KW-1133">Transmembrane helix</keyword>
<evidence type="ECO:0000313" key="37">
    <source>
        <dbReference type="EMBL" id="AQL57339.1"/>
    </source>
</evidence>
<feature type="region of interest" description="V2" evidence="32">
    <location>
        <begin position="155"/>
        <end position="194"/>
    </location>
</feature>
<dbReference type="Gene3D" id="1.20.5.490">
    <property type="entry name" value="Single helix bin"/>
    <property type="match status" value="1"/>
</dbReference>
<evidence type="ECO:0000259" key="36">
    <source>
        <dbReference type="Pfam" id="PF00517"/>
    </source>
</evidence>
<comment type="subunit">
    <text evidence="32">The mature envelope protein (Env) consists of a homotrimer of non-covalently associated gp120-gp41 heterodimers. The resulting complex protrudes from the virus surface as a spike. There seems to be as few as 10 spikes on the average virion. Surface protein gp120 interacts with host CD4, CCR5 and CXCR4. Gp120 also interacts with the C-type lectins CD209/DC-SIGN and CLEC4M/DC-SIGNR (collectively referred to as DC-SIGN(R)). Gp120 and gp41 interact with GalCer. Gp120 interacts with host ITGA4/ITGB7 complex; on CD4+ T-cells, this interaction results in rapid activation of integrin ITGAL/LFA-1, which facilitates efficient cell-to-cell spreading of HIV-1. Gp120 interacts with cell-associated heparan sulfate; this interaction increases virus infectivity on permissive cells and may be involved in infection of CD4- cells.</text>
</comment>
<keyword evidence="7 32" id="KW-1168">Fusion of virus membrane with host membrane</keyword>
<feature type="disulfide bond" evidence="32">
    <location>
        <begin position="53"/>
        <end position="73"/>
    </location>
</feature>
<feature type="disulfide bond" evidence="32">
    <location>
        <begin position="586"/>
        <end position="592"/>
    </location>
</feature>
<feature type="chain" id="PRO_5023536674" description="Transmembrane protein gp41" evidence="32">
    <location>
        <begin position="500"/>
        <end position="851"/>
    </location>
</feature>
<keyword evidence="29 32" id="KW-0899">Viral immunoevasion</keyword>
<dbReference type="InterPro" id="IPR036377">
    <property type="entry name" value="Gp120_core_sf"/>
</dbReference>
<evidence type="ECO:0000256" key="20">
    <source>
        <dbReference type="ARBA" id="ARBA00022879"/>
    </source>
</evidence>
<feature type="region of interest" description="Disordered" evidence="34">
    <location>
        <begin position="711"/>
        <end position="730"/>
    </location>
</feature>
<comment type="domain">
    <text evidence="32">The membrane proximal external region (MPER) present in gp41 is a tryptophan-rich region recognized by the antibodies 2F5, Z13, and 4E10. MPER seems to play a role in fusion.</text>
</comment>
<feature type="site" description="Cleavage; by host furin" evidence="32">
    <location>
        <begin position="499"/>
        <end position="500"/>
    </location>
</feature>
<keyword evidence="28 32" id="KW-0325">Glycoprotein</keyword>
<dbReference type="CDD" id="cd09909">
    <property type="entry name" value="HIV-1-like_HR1-HR2"/>
    <property type="match status" value="1"/>
</dbReference>
<evidence type="ECO:0000256" key="24">
    <source>
        <dbReference type="ARBA" id="ARBA00023054"/>
    </source>
</evidence>
<feature type="lipid moiety-binding region" description="S-palmitoyl cysteine; by host" evidence="32">
    <location>
        <position position="752"/>
    </location>
</feature>
<evidence type="ECO:0000256" key="6">
    <source>
        <dbReference type="ARBA" id="ARBA00004650"/>
    </source>
</evidence>
<feature type="region of interest" description="Fusion peptide" evidence="32">
    <location>
        <begin position="500"/>
        <end position="520"/>
    </location>
</feature>
<evidence type="ECO:0000256" key="13">
    <source>
        <dbReference type="ARBA" id="ARBA00022685"/>
    </source>
</evidence>
<evidence type="ECO:0000256" key="31">
    <source>
        <dbReference type="ARBA" id="ARBA00023296"/>
    </source>
</evidence>
<evidence type="ECO:0000256" key="28">
    <source>
        <dbReference type="ARBA" id="ARBA00023180"/>
    </source>
</evidence>
<dbReference type="InterPro" id="IPR000328">
    <property type="entry name" value="GP41-like"/>
</dbReference>
<keyword evidence="11 32" id="KW-0945">Host-virus interaction</keyword>
<evidence type="ECO:0000256" key="12">
    <source>
        <dbReference type="ARBA" id="ARBA00022595"/>
    </source>
</evidence>
<keyword evidence="12 32" id="KW-1162">Viral penetration into host cytoplasm</keyword>
<feature type="region of interest" description="CD4-binding loop" evidence="32">
    <location>
        <begin position="360"/>
        <end position="370"/>
    </location>
</feature>
<accession>A0A1Q1G4N1</accession>
<dbReference type="Gene3D" id="2.170.40.20">
    <property type="entry name" value="Human immunodeficiency virus 1, Gp160, envelope glycoprotein"/>
    <property type="match status" value="2"/>
</dbReference>
<evidence type="ECO:0000256" key="4">
    <source>
        <dbReference type="ARBA" id="ARBA00004563"/>
    </source>
</evidence>
<feature type="domain" description="Retroviral envelope protein GP41-like" evidence="36">
    <location>
        <begin position="518"/>
        <end position="708"/>
    </location>
</feature>
<dbReference type="GO" id="GO:1903908">
    <property type="term" value="P:positive regulation of plasma membrane raft polarization"/>
    <property type="evidence" value="ECO:0007669"/>
    <property type="project" value="UniProtKB-UniRule"/>
</dbReference>
<dbReference type="GO" id="GO:0005198">
    <property type="term" value="F:structural molecule activity"/>
    <property type="evidence" value="ECO:0007669"/>
    <property type="project" value="UniProtKB-UniRule"/>
</dbReference>
<dbReference type="FunFam" id="2.170.40.20:FF:000004">
    <property type="entry name" value="Envelope glycoprotein gp160"/>
    <property type="match status" value="1"/>
</dbReference>
<evidence type="ECO:0000256" key="1">
    <source>
        <dbReference type="ARBA" id="ARBA00004402"/>
    </source>
</evidence>
<dbReference type="SUPFAM" id="SSF58069">
    <property type="entry name" value="Virus ectodomain"/>
    <property type="match status" value="1"/>
</dbReference>
<keyword evidence="27 32" id="KW-1015">Disulfide bond</keyword>
<dbReference type="GO" id="GO:1903911">
    <property type="term" value="P:positive regulation of receptor clustering"/>
    <property type="evidence" value="ECO:0007669"/>
    <property type="project" value="UniProtKB-UniRule"/>
</dbReference>
<feature type="coiled-coil region" evidence="32">
    <location>
        <begin position="621"/>
        <end position="655"/>
    </location>
</feature>
<evidence type="ECO:0000256" key="15">
    <source>
        <dbReference type="ARBA" id="ARBA00022703"/>
    </source>
</evidence>
<keyword evidence="25 32" id="KW-0472">Membrane</keyword>
<feature type="short sequence motif" description="YXXL motif; contains endocytosis signal" evidence="32">
    <location>
        <begin position="700"/>
        <end position="703"/>
    </location>
</feature>
<dbReference type="GO" id="GO:0016020">
    <property type="term" value="C:membrane"/>
    <property type="evidence" value="ECO:0007669"/>
    <property type="project" value="UniProtKB-UniRule"/>
</dbReference>
<dbReference type="GO" id="GO:0019082">
    <property type="term" value="P:viral protein processing"/>
    <property type="evidence" value="ECO:0007669"/>
    <property type="project" value="UniProtKB-UniRule"/>
</dbReference>
<evidence type="ECO:0000256" key="14">
    <source>
        <dbReference type="ARBA" id="ARBA00022692"/>
    </source>
</evidence>
<dbReference type="Gene3D" id="1.10.287.210">
    <property type="match status" value="1"/>
</dbReference>
<comment type="caution">
    <text evidence="32 33">Lacks conserved residue(s) required for the propagation of feature annotation.</text>
</comment>
<dbReference type="SUPFAM" id="SSF56502">
    <property type="entry name" value="gp120 core"/>
    <property type="match status" value="2"/>
</dbReference>
<evidence type="ECO:0000256" key="30">
    <source>
        <dbReference type="ARBA" id="ARBA00023288"/>
    </source>
</evidence>
<comment type="subcellular location">
    <molecule>Transmembrane protein gp41</molecule>
    <subcellularLocation>
        <location evidence="32">Virion membrane</location>
        <topology evidence="32">Single-pass type I membrane protein</topology>
    </subcellularLocation>
    <subcellularLocation>
        <location evidence="32">Host cell membrane</location>
        <topology evidence="32">Single-pass type I membrane protein</topology>
    </subcellularLocation>
    <subcellularLocation>
        <location evidence="32">Host endosome membrane</location>
        <topology evidence="32">Single-pass type I membrane protein</topology>
    </subcellularLocation>
    <text evidence="32">It is probably concentrated at the site of budding and incorporated into the virions possibly by contacts between the cytoplasmic tail of Env and the N-terminus of Gag.</text>
</comment>
<keyword evidence="24 32" id="KW-0175">Coiled coil</keyword>
<reference evidence="37" key="1">
    <citation type="journal article" date="2016" name="PLoS ONE">
        <title>Cross-Neutralizing Antibodies in HIV-1 Individuals Infected by Subtypes B, F1, C or the B/Bbr Variant in Relation to the Genetics and Biochemical Characteristics of the env Gene.</title>
        <authorList>
            <person name="de Almeida D.V."/>
            <person name="Macieira K.V."/>
            <person name="Grinsztejn B.G."/>
            <person name="Veloso Dos Santos V.G."/>
            <person name="Guimaraes M.L."/>
        </authorList>
    </citation>
    <scope>NUCLEOTIDE SEQUENCE</scope>
    <source>
        <strain evidence="37">2009SCNEUT48</strain>
    </source>
</reference>
<dbReference type="GO" id="GO:0044175">
    <property type="term" value="C:host cell endosome membrane"/>
    <property type="evidence" value="ECO:0007669"/>
    <property type="project" value="UniProtKB-SubCell"/>
</dbReference>
<feature type="region of interest" description="V5" evidence="32">
    <location>
        <begin position="449"/>
        <end position="459"/>
    </location>
</feature>
<evidence type="ECO:0000256" key="19">
    <source>
        <dbReference type="ARBA" id="ARBA00022870"/>
    </source>
</evidence>
<name>A0A1Q1G4N1_HV1</name>
<evidence type="ECO:0000256" key="17">
    <source>
        <dbReference type="ARBA" id="ARBA00022804"/>
    </source>
</evidence>
<keyword evidence="16 32" id="KW-0732">Signal</keyword>
<evidence type="ECO:0000256" key="21">
    <source>
        <dbReference type="ARBA" id="ARBA00022890"/>
    </source>
</evidence>
<evidence type="ECO:0000256" key="16">
    <source>
        <dbReference type="ARBA" id="ARBA00022729"/>
    </source>
</evidence>
<evidence type="ECO:0000256" key="32">
    <source>
        <dbReference type="HAMAP-Rule" id="MF_04083"/>
    </source>
</evidence>